<evidence type="ECO:0000256" key="1">
    <source>
        <dbReference type="SAM" id="Phobius"/>
    </source>
</evidence>
<protein>
    <submittedName>
        <fullName evidence="2">Putative holin</fullName>
    </submittedName>
</protein>
<dbReference type="STRING" id="1423751.FC38_GL000281"/>
<evidence type="ECO:0000313" key="3">
    <source>
        <dbReference type="EMBL" id="KRN12806.1"/>
    </source>
</evidence>
<gene>
    <name evidence="2" type="ORF">BN52_02410</name>
    <name evidence="3" type="ORF">FC38_GL000281</name>
</gene>
<dbReference type="EMBL" id="CAKC01000048">
    <property type="protein sequence ID" value="CCI87104.1"/>
    <property type="molecule type" value="Genomic_DNA"/>
</dbReference>
<dbReference type="EMBL" id="AYZO01000011">
    <property type="protein sequence ID" value="KRN12806.1"/>
    <property type="molecule type" value="Genomic_DNA"/>
</dbReference>
<dbReference type="PATRIC" id="fig|1423751.3.peg.297"/>
<dbReference type="Pfam" id="PF09682">
    <property type="entry name" value="Phage_holin_6_1"/>
    <property type="match status" value="1"/>
</dbReference>
<organism evidence="2 4">
    <name type="scientific">Lactobacillus gigeriorum DSM 23908 = CRBIP 24.85</name>
    <dbReference type="NCBI Taxonomy" id="1423751"/>
    <lineage>
        <taxon>Bacteria</taxon>
        <taxon>Bacillati</taxon>
        <taxon>Bacillota</taxon>
        <taxon>Bacilli</taxon>
        <taxon>Lactobacillales</taxon>
        <taxon>Lactobacillaceae</taxon>
        <taxon>Lactobacillus</taxon>
    </lineage>
</organism>
<reference evidence="2 4" key="1">
    <citation type="submission" date="2012-06" db="EMBL/GenBank/DDBJ databases">
        <title>Draft genome sequence of Lactobacillus gigeriorum CRBIP 24.85T, isolated from chicken crop.</title>
        <authorList>
            <person name="Cousin S."/>
            <person name="Ma L."/>
            <person name="Creno S."/>
            <person name="Clermont D."/>
            <person name="Loux V."/>
            <person name="Bizet C."/>
            <person name="Bouchier C."/>
        </authorList>
    </citation>
    <scope>NUCLEOTIDE SEQUENCE [LARGE SCALE GENOMIC DNA]</scope>
    <source>
        <strain evidence="4">CRBIP 24.85T</strain>
        <strain evidence="2">Type strain: CRBIP 24.85</strain>
    </source>
</reference>
<keyword evidence="1" id="KW-0812">Transmembrane</keyword>
<name>I7KP40_9LACO</name>
<evidence type="ECO:0000313" key="4">
    <source>
        <dbReference type="Proteomes" id="UP000009326"/>
    </source>
</evidence>
<keyword evidence="1" id="KW-0472">Membrane</keyword>
<comment type="caution">
    <text evidence="2">The sequence shown here is derived from an EMBL/GenBank/DDBJ whole genome shotgun (WGS) entry which is preliminary data.</text>
</comment>
<dbReference type="InterPro" id="IPR010026">
    <property type="entry name" value="Phage_holin_LL-H"/>
</dbReference>
<sequence>MNHELVLDIILALIFLVGLVFQNVVKKNQTAKTFVDLVNQLAPQAVVMAEKSGLTENLKGSDKFKKAVDYVNQSIKSLGLTASDQTAIKNAVEKAWADLSVDGTLESYKKEGNDETKEVTVNGFTK</sequence>
<evidence type="ECO:0000313" key="2">
    <source>
        <dbReference type="EMBL" id="CCI87104.1"/>
    </source>
</evidence>
<dbReference type="Proteomes" id="UP000009326">
    <property type="component" value="Unassembled WGS sequence"/>
</dbReference>
<keyword evidence="5" id="KW-1185">Reference proteome</keyword>
<dbReference type="AlphaFoldDB" id="I7KP40"/>
<dbReference type="RefSeq" id="WP_008473230.1">
    <property type="nucleotide sequence ID" value="NZ_AYZO01000011.1"/>
</dbReference>
<feature type="transmembrane region" description="Helical" evidence="1">
    <location>
        <begin position="6"/>
        <end position="25"/>
    </location>
</feature>
<keyword evidence="1" id="KW-1133">Transmembrane helix</keyword>
<accession>I7KP40</accession>
<evidence type="ECO:0000313" key="5">
    <source>
        <dbReference type="Proteomes" id="UP000051521"/>
    </source>
</evidence>
<reference evidence="3 5" key="2">
    <citation type="journal article" date="2015" name="Genome Announc.">
        <title>Expanding the biotechnology potential of lactobacilli through comparative genomics of 213 strains and associated genera.</title>
        <authorList>
            <person name="Sun Z."/>
            <person name="Harris H.M."/>
            <person name="McCann A."/>
            <person name="Guo C."/>
            <person name="Argimon S."/>
            <person name="Zhang W."/>
            <person name="Yang X."/>
            <person name="Jeffery I.B."/>
            <person name="Cooney J.C."/>
            <person name="Kagawa T.F."/>
            <person name="Liu W."/>
            <person name="Song Y."/>
            <person name="Salvetti E."/>
            <person name="Wrobel A."/>
            <person name="Rasinkangas P."/>
            <person name="Parkhill J."/>
            <person name="Rea M.C."/>
            <person name="O'Sullivan O."/>
            <person name="Ritari J."/>
            <person name="Douillard F.P."/>
            <person name="Paul Ross R."/>
            <person name="Yang R."/>
            <person name="Briner A.E."/>
            <person name="Felis G.E."/>
            <person name="de Vos W.M."/>
            <person name="Barrangou R."/>
            <person name="Klaenhammer T.R."/>
            <person name="Caufield P.W."/>
            <person name="Cui Y."/>
            <person name="Zhang H."/>
            <person name="O'Toole P.W."/>
        </authorList>
    </citation>
    <scope>NUCLEOTIDE SEQUENCE [LARGE SCALE GENOMIC DNA]</scope>
    <source>
        <strain evidence="3 5">DSM 23908</strain>
    </source>
</reference>
<dbReference type="Proteomes" id="UP000051521">
    <property type="component" value="Unassembled WGS sequence"/>
</dbReference>
<dbReference type="NCBIfam" id="TIGR01673">
    <property type="entry name" value="holin_LLH"/>
    <property type="match status" value="1"/>
</dbReference>
<proteinExistence type="predicted"/>